<dbReference type="OrthoDB" id="5420711at2759"/>
<name>A0A3D8SRW6_9HELO</name>
<evidence type="ECO:0000259" key="1">
    <source>
        <dbReference type="Pfam" id="PF24864"/>
    </source>
</evidence>
<dbReference type="Pfam" id="PF24864">
    <property type="entry name" value="DUF7730"/>
    <property type="match status" value="1"/>
</dbReference>
<evidence type="ECO:0000313" key="3">
    <source>
        <dbReference type="Proteomes" id="UP000256645"/>
    </source>
</evidence>
<accession>A0A3D8SRW6</accession>
<keyword evidence="3" id="KW-1185">Reference proteome</keyword>
<gene>
    <name evidence="2" type="ORF">BP6252_01074</name>
</gene>
<dbReference type="AlphaFoldDB" id="A0A3D8SRW6"/>
<protein>
    <recommendedName>
        <fullName evidence="1">DUF7730 domain-containing protein</fullName>
    </recommendedName>
</protein>
<proteinExistence type="predicted"/>
<reference evidence="2 3" key="1">
    <citation type="journal article" date="2018" name="IMA Fungus">
        <title>IMA Genome-F 9: Draft genome sequence of Annulohypoxylon stygium, Aspergillus mulundensis, Berkeleyomyces basicola (syn. Thielaviopsis basicola), Ceratocystis smalleyi, two Cercospora beticola strains, Coleophoma cylindrospora, Fusarium fracticaudum, Phialophora cf. hyalina, and Morchella septimelata.</title>
        <authorList>
            <person name="Wingfield B.D."/>
            <person name="Bills G.F."/>
            <person name="Dong Y."/>
            <person name="Huang W."/>
            <person name="Nel W.J."/>
            <person name="Swalarsk-Parry B.S."/>
            <person name="Vaghefi N."/>
            <person name="Wilken P.M."/>
            <person name="An Z."/>
            <person name="de Beer Z.W."/>
            <person name="De Vos L."/>
            <person name="Chen L."/>
            <person name="Duong T.A."/>
            <person name="Gao Y."/>
            <person name="Hammerbacher A."/>
            <person name="Kikkert J.R."/>
            <person name="Li Y."/>
            <person name="Li H."/>
            <person name="Li K."/>
            <person name="Li Q."/>
            <person name="Liu X."/>
            <person name="Ma X."/>
            <person name="Naidoo K."/>
            <person name="Pethybridge S.J."/>
            <person name="Sun J."/>
            <person name="Steenkamp E.T."/>
            <person name="van der Nest M.A."/>
            <person name="van Wyk S."/>
            <person name="Wingfield M.J."/>
            <person name="Xiong C."/>
            <person name="Yue Q."/>
            <person name="Zhang X."/>
        </authorList>
    </citation>
    <scope>NUCLEOTIDE SEQUENCE [LARGE SCALE GENOMIC DNA]</scope>
    <source>
        <strain evidence="2 3">BP6252</strain>
    </source>
</reference>
<feature type="domain" description="DUF7730" evidence="1">
    <location>
        <begin position="37"/>
        <end position="219"/>
    </location>
</feature>
<dbReference type="Proteomes" id="UP000256645">
    <property type="component" value="Unassembled WGS sequence"/>
</dbReference>
<dbReference type="EMBL" id="PDLM01000001">
    <property type="protein sequence ID" value="RDW89042.1"/>
    <property type="molecule type" value="Genomic_DNA"/>
</dbReference>
<organism evidence="2 3">
    <name type="scientific">Coleophoma cylindrospora</name>
    <dbReference type="NCBI Taxonomy" id="1849047"/>
    <lineage>
        <taxon>Eukaryota</taxon>
        <taxon>Fungi</taxon>
        <taxon>Dikarya</taxon>
        <taxon>Ascomycota</taxon>
        <taxon>Pezizomycotina</taxon>
        <taxon>Leotiomycetes</taxon>
        <taxon>Helotiales</taxon>
        <taxon>Dermateaceae</taxon>
        <taxon>Coleophoma</taxon>
    </lineage>
</organism>
<evidence type="ECO:0000313" key="2">
    <source>
        <dbReference type="EMBL" id="RDW89042.1"/>
    </source>
</evidence>
<dbReference type="PANTHER" id="PTHR42085">
    <property type="entry name" value="F-BOX DOMAIN-CONTAINING PROTEIN"/>
    <property type="match status" value="1"/>
</dbReference>
<dbReference type="InterPro" id="IPR056632">
    <property type="entry name" value="DUF7730"/>
</dbReference>
<comment type="caution">
    <text evidence="2">The sequence shown here is derived from an EMBL/GenBank/DDBJ whole genome shotgun (WGS) entry which is preliminary data.</text>
</comment>
<sequence>MMKCNDASLDGDVSLAAASAFDTPFPATFQPEDLFTFLDLPAEIRLKIYRYLLPSRTHTIVTQNPYNGYFFNTATLPANSAQSFYPFGRSPPRDRLTTYKVLSTNFRASYPSPSIHVEILRTCKQVRAEAEPLLYGGQAIFDFGIHLDAVKSFFGDRSALARASVRNIKIAKEIPEPVTQNSGEWQSVLKPGVDQVWREVCDHLLVNLQNLKNIDLTVWSPSGSVSVFPAVIDTTAAPSTESVLAEAQAEAAEQARLWREWEWTSDLLKLEVLKGLRITWWGFNTQESREGTTGFDSWLARRMIGDGLVRDRMIREGLLIEGLVVVNGPAT</sequence>
<dbReference type="PANTHER" id="PTHR42085:SF2">
    <property type="entry name" value="F-BOX DOMAIN-CONTAINING PROTEIN"/>
    <property type="match status" value="1"/>
</dbReference>
<dbReference type="InterPro" id="IPR038883">
    <property type="entry name" value="AN11006-like"/>
</dbReference>